<evidence type="ECO:0000256" key="6">
    <source>
        <dbReference type="SAM" id="Phobius"/>
    </source>
</evidence>
<feature type="transmembrane region" description="Helical" evidence="6">
    <location>
        <begin position="186"/>
        <end position="205"/>
    </location>
</feature>
<reference evidence="7 8" key="1">
    <citation type="submission" date="2018-06" db="EMBL/GenBank/DDBJ databases">
        <title>Comparative genomics reveals the genomic features of Rhizophagus irregularis, R. cerebriforme, R. diaphanum and Gigaspora rosea, and their symbiotic lifestyle signature.</title>
        <authorList>
            <person name="Morin E."/>
            <person name="San Clemente H."/>
            <person name="Chen E.C.H."/>
            <person name="De La Providencia I."/>
            <person name="Hainaut M."/>
            <person name="Kuo A."/>
            <person name="Kohler A."/>
            <person name="Murat C."/>
            <person name="Tang N."/>
            <person name="Roy S."/>
            <person name="Loubradou J."/>
            <person name="Henrissat B."/>
            <person name="Grigoriev I.V."/>
            <person name="Corradi N."/>
            <person name="Roux C."/>
            <person name="Martin F.M."/>
        </authorList>
    </citation>
    <scope>NUCLEOTIDE SEQUENCE [LARGE SCALE GENOMIC DNA]</scope>
    <source>
        <strain evidence="7 8">DAOM 227022</strain>
    </source>
</reference>
<dbReference type="CDD" id="cd13132">
    <property type="entry name" value="MATE_eukaryotic"/>
    <property type="match status" value="1"/>
</dbReference>
<feature type="transmembrane region" description="Helical" evidence="6">
    <location>
        <begin position="45"/>
        <end position="65"/>
    </location>
</feature>
<feature type="transmembrane region" description="Helical" evidence="6">
    <location>
        <begin position="284"/>
        <end position="307"/>
    </location>
</feature>
<keyword evidence="3 6" id="KW-0812">Transmembrane</keyword>
<comment type="subcellular location">
    <subcellularLocation>
        <location evidence="1">Membrane</location>
        <topology evidence="1">Multi-pass membrane protein</topology>
    </subcellularLocation>
</comment>
<dbReference type="GO" id="GO:0042910">
    <property type="term" value="F:xenobiotic transmembrane transporter activity"/>
    <property type="evidence" value="ECO:0007669"/>
    <property type="project" value="InterPro"/>
</dbReference>
<dbReference type="OrthoDB" id="2126698at2759"/>
<evidence type="ECO:0000256" key="4">
    <source>
        <dbReference type="ARBA" id="ARBA00022989"/>
    </source>
</evidence>
<dbReference type="GO" id="GO:0015297">
    <property type="term" value="F:antiporter activity"/>
    <property type="evidence" value="ECO:0007669"/>
    <property type="project" value="InterPro"/>
</dbReference>
<dbReference type="Pfam" id="PF01554">
    <property type="entry name" value="MatE"/>
    <property type="match status" value="2"/>
</dbReference>
<feature type="transmembrane region" description="Helical" evidence="6">
    <location>
        <begin position="211"/>
        <end position="239"/>
    </location>
</feature>
<keyword evidence="4 6" id="KW-1133">Transmembrane helix</keyword>
<feature type="transmembrane region" description="Helical" evidence="6">
    <location>
        <begin position="378"/>
        <end position="399"/>
    </location>
</feature>
<evidence type="ECO:0000313" key="7">
    <source>
        <dbReference type="EMBL" id="RIA90791.1"/>
    </source>
</evidence>
<gene>
    <name evidence="7" type="ORF">C1645_769139</name>
</gene>
<name>A0A397T6P8_9GLOM</name>
<dbReference type="EMBL" id="QKYT01000171">
    <property type="protein sequence ID" value="RIA90791.1"/>
    <property type="molecule type" value="Genomic_DNA"/>
</dbReference>
<evidence type="ECO:0000256" key="2">
    <source>
        <dbReference type="ARBA" id="ARBA00010199"/>
    </source>
</evidence>
<dbReference type="PANTHER" id="PTHR11206">
    <property type="entry name" value="MULTIDRUG RESISTANCE PROTEIN"/>
    <property type="match status" value="1"/>
</dbReference>
<feature type="transmembrane region" description="Helical" evidence="6">
    <location>
        <begin position="71"/>
        <end position="93"/>
    </location>
</feature>
<dbReference type="GO" id="GO:0016020">
    <property type="term" value="C:membrane"/>
    <property type="evidence" value="ECO:0007669"/>
    <property type="project" value="UniProtKB-SubCell"/>
</dbReference>
<proteinExistence type="inferred from homology"/>
<evidence type="ECO:0000256" key="3">
    <source>
        <dbReference type="ARBA" id="ARBA00022692"/>
    </source>
</evidence>
<protein>
    <submittedName>
        <fullName evidence="7">Mate-domain-containing protein</fullName>
    </submittedName>
</protein>
<keyword evidence="8" id="KW-1185">Reference proteome</keyword>
<feature type="transmembrane region" description="Helical" evidence="6">
    <location>
        <begin position="339"/>
        <end position="358"/>
    </location>
</feature>
<keyword evidence="5 6" id="KW-0472">Membrane</keyword>
<organism evidence="7 8">
    <name type="scientific">Glomus cerebriforme</name>
    <dbReference type="NCBI Taxonomy" id="658196"/>
    <lineage>
        <taxon>Eukaryota</taxon>
        <taxon>Fungi</taxon>
        <taxon>Fungi incertae sedis</taxon>
        <taxon>Mucoromycota</taxon>
        <taxon>Glomeromycotina</taxon>
        <taxon>Glomeromycetes</taxon>
        <taxon>Glomerales</taxon>
        <taxon>Glomeraceae</taxon>
        <taxon>Glomus</taxon>
    </lineage>
</organism>
<dbReference type="AlphaFoldDB" id="A0A397T6P8"/>
<accession>A0A397T6P8</accession>
<evidence type="ECO:0000256" key="5">
    <source>
        <dbReference type="ARBA" id="ARBA00023136"/>
    </source>
</evidence>
<feature type="transmembrane region" description="Helical" evidence="6">
    <location>
        <begin position="411"/>
        <end position="430"/>
    </location>
</feature>
<evidence type="ECO:0000256" key="1">
    <source>
        <dbReference type="ARBA" id="ARBA00004141"/>
    </source>
</evidence>
<dbReference type="Proteomes" id="UP000265703">
    <property type="component" value="Unassembled WGS sequence"/>
</dbReference>
<dbReference type="InterPro" id="IPR045069">
    <property type="entry name" value="MATE_euk"/>
</dbReference>
<feature type="transmembrane region" description="Helical" evidence="6">
    <location>
        <begin position="436"/>
        <end position="463"/>
    </location>
</feature>
<sequence>MSTSSEELRDNVNETTVLLPRQNNITPQIHNLDEAFYILKKAVPVYFASLLQYVFSVTSVFTLGHMGPIELAALSLGSMFASVTGFSIFYGATSALDTLCPQGYTSGNPKMVGVYLQRAIIILLLGFIPVSFIWWKSEIILIYLGQDEEISAYAQTYLRWSILGAPATFIFWCIEKFLQGQGIMQATSYVLMIVSPISIILNYVLVLWEPIALGFIGAPIAINISNWLMLIFSLLYIKYINGHQAWGGWTRACLDDWSSFLRLAIPGILTVCADWWIYELIALASGYFGSVSLAAHRLVLTIALLFFQLQRSISVATSNRVGNLLGAGSINKAKITTKISLILAFISATCNASGILLFRDSLGYLFTNKEEVIRLTATVLPFCALFQLSDTIGVIGGGILRGQGRQKIISIIYISAYYKFALPIGLLLAFKFNFGLIGLWSGVTSGSILMGIGIFTAVTTTNWEREFEKCKRRTKSNSLEDEVLDV</sequence>
<dbReference type="InterPro" id="IPR002528">
    <property type="entry name" value="MATE_fam"/>
</dbReference>
<comment type="similarity">
    <text evidence="2">Belongs to the multi antimicrobial extrusion (MATE) (TC 2.A.66.1) family.</text>
</comment>
<dbReference type="GO" id="GO:1990961">
    <property type="term" value="P:xenobiotic detoxification by transmembrane export across the plasma membrane"/>
    <property type="evidence" value="ECO:0007669"/>
    <property type="project" value="InterPro"/>
</dbReference>
<dbReference type="NCBIfam" id="TIGR00797">
    <property type="entry name" value="matE"/>
    <property type="match status" value="1"/>
</dbReference>
<dbReference type="STRING" id="658196.A0A397T6P8"/>
<feature type="transmembrane region" description="Helical" evidence="6">
    <location>
        <begin position="114"/>
        <end position="137"/>
    </location>
</feature>
<evidence type="ECO:0000313" key="8">
    <source>
        <dbReference type="Proteomes" id="UP000265703"/>
    </source>
</evidence>
<feature type="transmembrane region" description="Helical" evidence="6">
    <location>
        <begin position="260"/>
        <end position="278"/>
    </location>
</feature>
<comment type="caution">
    <text evidence="7">The sequence shown here is derived from an EMBL/GenBank/DDBJ whole genome shotgun (WGS) entry which is preliminary data.</text>
</comment>